<dbReference type="InterPro" id="IPR041705">
    <property type="entry name" value="PIN_Sll0205"/>
</dbReference>
<dbReference type="PANTHER" id="PTHR36173">
    <property type="entry name" value="RIBONUCLEASE VAPC16-RELATED"/>
    <property type="match status" value="1"/>
</dbReference>
<feature type="domain" description="PIN" evidence="1">
    <location>
        <begin position="1"/>
        <end position="123"/>
    </location>
</feature>
<dbReference type="PANTHER" id="PTHR36173:SF2">
    <property type="entry name" value="RIBONUCLEASE VAPC16"/>
    <property type="match status" value="1"/>
</dbReference>
<dbReference type="SUPFAM" id="SSF88723">
    <property type="entry name" value="PIN domain-like"/>
    <property type="match status" value="1"/>
</dbReference>
<reference evidence="2 3" key="1">
    <citation type="submission" date="2020-04" db="EMBL/GenBank/DDBJ databases">
        <title>Genome sequencing of novel species.</title>
        <authorList>
            <person name="Heo J."/>
            <person name="Kim S.-J."/>
            <person name="Kim J.-S."/>
            <person name="Hong S.-B."/>
            <person name="Kwon S.-W."/>
        </authorList>
    </citation>
    <scope>NUCLEOTIDE SEQUENCE [LARGE SCALE GENOMIC DNA]</scope>
    <source>
        <strain evidence="2 3">CJU-R4</strain>
    </source>
</reference>
<proteinExistence type="predicted"/>
<evidence type="ECO:0000259" key="1">
    <source>
        <dbReference type="SMART" id="SM00670"/>
    </source>
</evidence>
<gene>
    <name evidence="2" type="ORF">HH216_03770</name>
</gene>
<dbReference type="SMART" id="SM00670">
    <property type="entry name" value="PINc"/>
    <property type="match status" value="1"/>
</dbReference>
<accession>A0A7L5DH88</accession>
<keyword evidence="3" id="KW-1185">Reference proteome</keyword>
<dbReference type="EMBL" id="CP051677">
    <property type="protein sequence ID" value="QJD77629.1"/>
    <property type="molecule type" value="Genomic_DNA"/>
</dbReference>
<name>A0A7L5DH88_9BACT</name>
<dbReference type="AlphaFoldDB" id="A0A7L5DH88"/>
<dbReference type="Gene3D" id="3.40.50.1010">
    <property type="entry name" value="5'-nuclease"/>
    <property type="match status" value="1"/>
</dbReference>
<dbReference type="KEGG" id="srho:HH216_03770"/>
<evidence type="ECO:0000313" key="2">
    <source>
        <dbReference type="EMBL" id="QJD77629.1"/>
    </source>
</evidence>
<dbReference type="Proteomes" id="UP000501128">
    <property type="component" value="Chromosome"/>
</dbReference>
<dbReference type="InterPro" id="IPR002716">
    <property type="entry name" value="PIN_dom"/>
</dbReference>
<dbReference type="RefSeq" id="WP_169549573.1">
    <property type="nucleotide sequence ID" value="NZ_CP051677.1"/>
</dbReference>
<sequence length="132" mass="15100">MRVLIDTQILIWFFEGNKSLPANIQSLITNADNEVCVSQISLFEIAIKLKIGGRLTLKRGLDGLIQDCRSEAIHVLSITDNHLLAYEKIPFFDDHRDPFDRLILATALAEQMPVVSADEKFTRYRDVVELIW</sequence>
<dbReference type="CDD" id="cd09872">
    <property type="entry name" value="PIN_Sll0205-like"/>
    <property type="match status" value="1"/>
</dbReference>
<dbReference type="Pfam" id="PF01850">
    <property type="entry name" value="PIN"/>
    <property type="match status" value="1"/>
</dbReference>
<protein>
    <submittedName>
        <fullName evidence="2">Type II toxin-antitoxin system VapC family toxin</fullName>
    </submittedName>
</protein>
<organism evidence="2 3">
    <name type="scientific">Spirosoma rhododendri</name>
    <dbReference type="NCBI Taxonomy" id="2728024"/>
    <lineage>
        <taxon>Bacteria</taxon>
        <taxon>Pseudomonadati</taxon>
        <taxon>Bacteroidota</taxon>
        <taxon>Cytophagia</taxon>
        <taxon>Cytophagales</taxon>
        <taxon>Cytophagaceae</taxon>
        <taxon>Spirosoma</taxon>
    </lineage>
</organism>
<evidence type="ECO:0000313" key="3">
    <source>
        <dbReference type="Proteomes" id="UP000501128"/>
    </source>
</evidence>
<dbReference type="InterPro" id="IPR029060">
    <property type="entry name" value="PIN-like_dom_sf"/>
</dbReference>
<dbReference type="InterPro" id="IPR052919">
    <property type="entry name" value="TA_system_RNase"/>
</dbReference>